<dbReference type="InterPro" id="IPR043682">
    <property type="entry name" value="RqcH_bacterial"/>
</dbReference>
<gene>
    <name evidence="5" type="primary">rqcH</name>
    <name evidence="7" type="ORF">AXX12_03555</name>
</gene>
<name>A0A154BTH4_ANASB</name>
<dbReference type="GO" id="GO:0072344">
    <property type="term" value="P:rescue of stalled ribosome"/>
    <property type="evidence" value="ECO:0007669"/>
    <property type="project" value="UniProtKB-UniRule"/>
</dbReference>
<keyword evidence="3 5" id="KW-0694">RNA-binding</keyword>
<dbReference type="FunFam" id="2.30.310.10:FF:000004">
    <property type="entry name" value="Fibronectin-binding protein A"/>
    <property type="match status" value="1"/>
</dbReference>
<dbReference type="Gene3D" id="2.30.310.10">
    <property type="entry name" value="ibrinogen binding protein from staphylococcus aureus domain"/>
    <property type="match status" value="1"/>
</dbReference>
<reference evidence="7 8" key="1">
    <citation type="submission" date="2016-02" db="EMBL/GenBank/DDBJ databases">
        <title>Anaerosporomusa subterraneum gen. nov., sp. nov., a spore-forming obligate anaerobe isolated from saprolite.</title>
        <authorList>
            <person name="Choi J.K."/>
            <person name="Shah M."/>
            <person name="Yee N."/>
        </authorList>
    </citation>
    <scope>NUCLEOTIDE SEQUENCE [LARGE SCALE GENOMIC DNA]</scope>
    <source>
        <strain evidence="7 8">RU4</strain>
    </source>
</reference>
<evidence type="ECO:0000256" key="1">
    <source>
        <dbReference type="ARBA" id="ARBA00022555"/>
    </source>
</evidence>
<evidence type="ECO:0000313" key="7">
    <source>
        <dbReference type="EMBL" id="KYZ77221.1"/>
    </source>
</evidence>
<evidence type="ECO:0000256" key="4">
    <source>
        <dbReference type="ARBA" id="ARBA00022917"/>
    </source>
</evidence>
<dbReference type="HAMAP" id="MF_00844_B">
    <property type="entry name" value="RqcH_B"/>
    <property type="match status" value="1"/>
</dbReference>
<dbReference type="STRING" id="1794912.AXX12_03555"/>
<dbReference type="InterPro" id="IPR010979">
    <property type="entry name" value="Ribosomal_uS13-like_H2TH"/>
</dbReference>
<organism evidence="7 8">
    <name type="scientific">Anaerosporomusa subterranea</name>
    <dbReference type="NCBI Taxonomy" id="1794912"/>
    <lineage>
        <taxon>Bacteria</taxon>
        <taxon>Bacillati</taxon>
        <taxon>Bacillota</taxon>
        <taxon>Negativicutes</taxon>
        <taxon>Acetonemataceae</taxon>
        <taxon>Anaerosporomusa</taxon>
    </lineage>
</organism>
<dbReference type="RefSeq" id="WP_066239161.1">
    <property type="nucleotide sequence ID" value="NZ_LSGP01000013.1"/>
</dbReference>
<keyword evidence="5" id="KW-0175">Coiled coil</keyword>
<dbReference type="SUPFAM" id="SSF46946">
    <property type="entry name" value="S13-like H2TH domain"/>
    <property type="match status" value="1"/>
</dbReference>
<dbReference type="GO" id="GO:0019843">
    <property type="term" value="F:rRNA binding"/>
    <property type="evidence" value="ECO:0007669"/>
    <property type="project" value="UniProtKB-UniRule"/>
</dbReference>
<dbReference type="GO" id="GO:0043023">
    <property type="term" value="F:ribosomal large subunit binding"/>
    <property type="evidence" value="ECO:0007669"/>
    <property type="project" value="UniProtKB-UniRule"/>
</dbReference>
<dbReference type="Pfam" id="PF05670">
    <property type="entry name" value="NFACT-R_1"/>
    <property type="match status" value="1"/>
</dbReference>
<dbReference type="EMBL" id="LSGP01000013">
    <property type="protein sequence ID" value="KYZ77221.1"/>
    <property type="molecule type" value="Genomic_DNA"/>
</dbReference>
<keyword evidence="2 5" id="KW-0699">rRNA-binding</keyword>
<evidence type="ECO:0000256" key="2">
    <source>
        <dbReference type="ARBA" id="ARBA00022730"/>
    </source>
</evidence>
<feature type="coiled-coil region" evidence="5">
    <location>
        <begin position="303"/>
        <end position="330"/>
    </location>
</feature>
<dbReference type="OrthoDB" id="9766163at2"/>
<dbReference type="PANTHER" id="PTHR15239">
    <property type="entry name" value="NUCLEAR EXPORT MEDIATOR FACTOR NEMF"/>
    <property type="match status" value="1"/>
</dbReference>
<keyword evidence="4 5" id="KW-0648">Protein biosynthesis</keyword>
<keyword evidence="1 5" id="KW-0820">tRNA-binding</keyword>
<keyword evidence="8" id="KW-1185">Reference proteome</keyword>
<dbReference type="GO" id="GO:0000049">
    <property type="term" value="F:tRNA binding"/>
    <property type="evidence" value="ECO:0007669"/>
    <property type="project" value="UniProtKB-UniRule"/>
</dbReference>
<dbReference type="InterPro" id="IPR008532">
    <property type="entry name" value="NFACT_RNA-bd"/>
</dbReference>
<comment type="similarity">
    <text evidence="5">Belongs to the NEMF family.</text>
</comment>
<evidence type="ECO:0000313" key="8">
    <source>
        <dbReference type="Proteomes" id="UP000076268"/>
    </source>
</evidence>
<feature type="domain" description="NFACT RNA-binding" evidence="6">
    <location>
        <begin position="463"/>
        <end position="548"/>
    </location>
</feature>
<proteinExistence type="inferred from homology"/>
<dbReference type="Pfam" id="PF05833">
    <property type="entry name" value="NFACT_N"/>
    <property type="match status" value="1"/>
</dbReference>
<sequence length="579" mass="64751">MSLDGLSLSLLVAELNNTLCGGRIEKIFQPDAHSLTLFIRIPGKTVRLVLSADSKQPRMNISLDSVENPNVPPAFCMLLRKHLDDGRINSIVQHSLDRTVMIHVDVREEGGTIAVKTLIVELMGKHSNIIFVHKDTIIDAIHRVGPAMSRYRQVLPGRQYNLPPGQDKINILDIAPETFVNGLKAQTGLLQKVIINQTIGLGPVTVKEILWRAGIGLEKMTTDIDRSGWSQLQSAIESIIGPIKKLVAIPHVRVNTANKVTGFAGFTLEHLTDATYEFTTMSQAVDFISGLTPQAPPEKERLQKFVANELKRLQRKKEVLTEEHELANAADELRHKADILMTYLSTLQQGQAIVNLPDIYAEQPNTIIQIELDQRETPSRNAQIYYNRYNKQKRAQQNLAVQLTQLNEESNYLESVQLMLEHTQTTQETREIEEELIAGGYLAKRGKRKPEPVSAPLTILLGDGCVITVGKNNRQNDIVTFKMSRPDDLWFHTKDIPGSHVILRSVGSPDNGALQTAAMVAAYFSKARQSSSVPVDYTLRRHVKKPNGAKPGFVIYDKQNTLFVTPEEKTVNELLNNKK</sequence>
<comment type="function">
    <text evidence="5">Key component of the ribosome quality control system (RQC), a ribosome-associated complex that mediates the extraction of incompletely synthesized nascent chains from stalled ribosomes and their subsequent degradation. RqcH recruits Ala-charged tRNA, and with RqcP directs the elongation of stalled nascent chains on 50S ribosomal subunits, leading to non-templated C-terminal alanine extensions (Ala tail). The Ala tail promotes nascent chain degradation. May add between 1 and at least 8 Ala residues. Binds to stalled 50S ribosomal subunits.</text>
</comment>
<accession>A0A154BTH4</accession>
<dbReference type="Proteomes" id="UP000076268">
    <property type="component" value="Unassembled WGS sequence"/>
</dbReference>
<dbReference type="AlphaFoldDB" id="A0A154BTH4"/>
<protein>
    <recommendedName>
        <fullName evidence="5">Rqc2 homolog RqcH</fullName>
        <shortName evidence="5">RqcH</shortName>
    </recommendedName>
</protein>
<evidence type="ECO:0000256" key="3">
    <source>
        <dbReference type="ARBA" id="ARBA00022884"/>
    </source>
</evidence>
<dbReference type="InterPro" id="IPR051608">
    <property type="entry name" value="RQC_Subunit_NEMF"/>
</dbReference>
<comment type="subunit">
    <text evidence="5">Associates with stalled 50S ribosomal subunits. Binds to RqcP.</text>
</comment>
<dbReference type="GO" id="GO:1990112">
    <property type="term" value="C:RQC complex"/>
    <property type="evidence" value="ECO:0007669"/>
    <property type="project" value="TreeGrafter"/>
</dbReference>
<evidence type="ECO:0000256" key="5">
    <source>
        <dbReference type="HAMAP-Rule" id="MF_00844"/>
    </source>
</evidence>
<comment type="caution">
    <text evidence="7">The sequence shown here is derived from an EMBL/GenBank/DDBJ whole genome shotgun (WGS) entry which is preliminary data.</text>
</comment>
<dbReference type="PANTHER" id="PTHR15239:SF6">
    <property type="entry name" value="RIBOSOME QUALITY CONTROL COMPLEX SUBUNIT NEMF"/>
    <property type="match status" value="1"/>
</dbReference>
<dbReference type="Gene3D" id="1.10.8.50">
    <property type="match status" value="1"/>
</dbReference>
<evidence type="ECO:0000259" key="6">
    <source>
        <dbReference type="Pfam" id="PF05670"/>
    </source>
</evidence>